<evidence type="ECO:0008006" key="2">
    <source>
        <dbReference type="Google" id="ProtNLM"/>
    </source>
</evidence>
<name>A0A644TU95_9ZZZZ</name>
<dbReference type="NCBIfam" id="NF007788">
    <property type="entry name" value="PRK10481.1"/>
    <property type="match status" value="1"/>
</dbReference>
<dbReference type="AlphaFoldDB" id="A0A644TU95"/>
<reference evidence="1" key="1">
    <citation type="submission" date="2019-08" db="EMBL/GenBank/DDBJ databases">
        <authorList>
            <person name="Kucharzyk K."/>
            <person name="Murdoch R.W."/>
            <person name="Higgins S."/>
            <person name="Loffler F."/>
        </authorList>
    </citation>
    <scope>NUCLEOTIDE SEQUENCE</scope>
</reference>
<accession>A0A644TU95</accession>
<dbReference type="Pfam" id="PF07302">
    <property type="entry name" value="AroM"/>
    <property type="match status" value="1"/>
</dbReference>
<dbReference type="InterPro" id="IPR010843">
    <property type="entry name" value="Uncharacterised_AroM"/>
</dbReference>
<protein>
    <recommendedName>
        <fullName evidence="2">AroM protein</fullName>
    </recommendedName>
</protein>
<organism evidence="1">
    <name type="scientific">bioreactor metagenome</name>
    <dbReference type="NCBI Taxonomy" id="1076179"/>
    <lineage>
        <taxon>unclassified sequences</taxon>
        <taxon>metagenomes</taxon>
        <taxon>ecological metagenomes</taxon>
    </lineage>
</organism>
<sequence>MKRDIRLGLITIGQSPRNDILPEFIETLGFSPQIIQRGLLDGLTKERIASLSPDTAGEALLVSRLNDGSEVKLSEYKVFALIPEAIEALEKQEATIIALFCTGKFPLFRSKIPIVYPSEIMSSLIHAVFCASKDAPIRMGIVGPALEQKRMVIEKWGKGNNSVCFEALSPYTADESEMLRCAQKMAGHDCDVIILDCMGFTGKAKEVFAAITHRPIILPRSLLARIIAEISS</sequence>
<proteinExistence type="predicted"/>
<comment type="caution">
    <text evidence="1">The sequence shown here is derived from an EMBL/GenBank/DDBJ whole genome shotgun (WGS) entry which is preliminary data.</text>
</comment>
<gene>
    <name evidence="1" type="ORF">SDC9_16271</name>
</gene>
<evidence type="ECO:0000313" key="1">
    <source>
        <dbReference type="EMBL" id="MPL70514.1"/>
    </source>
</evidence>
<dbReference type="EMBL" id="VSSQ01000053">
    <property type="protein sequence ID" value="MPL70514.1"/>
    <property type="molecule type" value="Genomic_DNA"/>
</dbReference>